<organism evidence="2 3">
    <name type="scientific">Xanthoceras sorbifolium</name>
    <dbReference type="NCBI Taxonomy" id="99658"/>
    <lineage>
        <taxon>Eukaryota</taxon>
        <taxon>Viridiplantae</taxon>
        <taxon>Streptophyta</taxon>
        <taxon>Embryophyta</taxon>
        <taxon>Tracheophyta</taxon>
        <taxon>Spermatophyta</taxon>
        <taxon>Magnoliopsida</taxon>
        <taxon>eudicotyledons</taxon>
        <taxon>Gunneridae</taxon>
        <taxon>Pentapetalae</taxon>
        <taxon>rosids</taxon>
        <taxon>malvids</taxon>
        <taxon>Sapindales</taxon>
        <taxon>Sapindaceae</taxon>
        <taxon>Xanthoceroideae</taxon>
        <taxon>Xanthoceras</taxon>
    </lineage>
</organism>
<sequence>MISKAATTTTTMATTTLSPKSTKHYNVRSISLPAARSHPTTLKLEQELNKLESYWEISSSPLLSSSTKAEKILSAVTGLGELYKCIGDLLALPLTQQVLAHQHYRHEDWVNQQLLDGLLRYLDVCGNTRDAILSMKESVRELESAFRRSKCTGVESIEGNVTAYISSRKRMKKEIVNIIKNNLAPLKEIKDLVICSDSDQNNHLSSVIKMLRRSSLITTWIFQSLLSFLSATTTTTPPMSSSSSSSSSSSNTKWSLISKLFHYKKVESGRNSHLLEENEIEIVDIALSELLLLHHHQQRQQPSSKLAGSASLQEEEEADQKISNESAINVKLEALDGTIGGFEDALESLFRRLIHARVSLLNIISH</sequence>
<evidence type="ECO:0000313" key="2">
    <source>
        <dbReference type="EMBL" id="KAH7566201.1"/>
    </source>
</evidence>
<proteinExistence type="predicted"/>
<feature type="region of interest" description="Disordered" evidence="1">
    <location>
        <begin position="1"/>
        <end position="20"/>
    </location>
</feature>
<gene>
    <name evidence="2" type="ORF">JRO89_XS08G0114600</name>
</gene>
<dbReference type="PANTHER" id="PTHR33070:SF116">
    <property type="entry name" value="DUF241 DOMAIN PROTEIN"/>
    <property type="match status" value="1"/>
</dbReference>
<keyword evidence="3" id="KW-1185">Reference proteome</keyword>
<protein>
    <submittedName>
        <fullName evidence="2">Uncharacterized protein</fullName>
    </submittedName>
</protein>
<evidence type="ECO:0000256" key="1">
    <source>
        <dbReference type="SAM" id="MobiDB-lite"/>
    </source>
</evidence>
<accession>A0ABQ8HPC4</accession>
<evidence type="ECO:0000313" key="3">
    <source>
        <dbReference type="Proteomes" id="UP000827721"/>
    </source>
</evidence>
<name>A0ABQ8HPC4_9ROSI</name>
<dbReference type="PANTHER" id="PTHR33070">
    <property type="entry name" value="OS06G0725500 PROTEIN"/>
    <property type="match status" value="1"/>
</dbReference>
<feature type="compositionally biased region" description="Low complexity" evidence="1">
    <location>
        <begin position="1"/>
        <end position="16"/>
    </location>
</feature>
<dbReference type="Pfam" id="PF03087">
    <property type="entry name" value="BPS1"/>
    <property type="match status" value="1"/>
</dbReference>
<dbReference type="Proteomes" id="UP000827721">
    <property type="component" value="Unassembled WGS sequence"/>
</dbReference>
<dbReference type="InterPro" id="IPR004320">
    <property type="entry name" value="BPS1_pln"/>
</dbReference>
<dbReference type="EMBL" id="JAFEMO010000008">
    <property type="protein sequence ID" value="KAH7566201.1"/>
    <property type="molecule type" value="Genomic_DNA"/>
</dbReference>
<reference evidence="2 3" key="1">
    <citation type="submission" date="2021-02" db="EMBL/GenBank/DDBJ databases">
        <title>Plant Genome Project.</title>
        <authorList>
            <person name="Zhang R.-G."/>
        </authorList>
    </citation>
    <scope>NUCLEOTIDE SEQUENCE [LARGE SCALE GENOMIC DNA]</scope>
    <source>
        <tissue evidence="2">Leaves</tissue>
    </source>
</reference>
<comment type="caution">
    <text evidence="2">The sequence shown here is derived from an EMBL/GenBank/DDBJ whole genome shotgun (WGS) entry which is preliminary data.</text>
</comment>